<dbReference type="Pfam" id="PF23977">
    <property type="entry name" value="Pam3_Gp34"/>
    <property type="match status" value="1"/>
</dbReference>
<sequence>MAKAKNETQNEVTIAGNNPVALSDDMFAADAGSGMEGATSESFAIPFLSVLQKGSPQVDEASGVAIDGAKAGMLWDNVAGRMFDGKEGVVIIPCAYRRVFLRWAPKGTQGSGFKGELSADQVAGMRAAGQIADLDGRLYVPLPDGTVHEKRCDRISDTRNHYVLLVDAASGAWVQALLSLTSTQIKKSKMLMSALASVKLNGAAGMYTPPTFANLVRLTTVPESNDKGTWFGTKFELAGRVDRSELYAAAKAFHASVAAGSIEVKYEAQAESAETADRGF</sequence>
<protein>
    <submittedName>
        <fullName evidence="1">Uncharacterized protein</fullName>
    </submittedName>
</protein>
<organism evidence="1">
    <name type="scientific">uncultured Caudovirales phage</name>
    <dbReference type="NCBI Taxonomy" id="2100421"/>
    <lineage>
        <taxon>Viruses</taxon>
        <taxon>Duplodnaviria</taxon>
        <taxon>Heunggongvirae</taxon>
        <taxon>Uroviricota</taxon>
        <taxon>Caudoviricetes</taxon>
        <taxon>Peduoviridae</taxon>
        <taxon>Maltschvirus</taxon>
        <taxon>Maltschvirus maltsch</taxon>
    </lineage>
</organism>
<evidence type="ECO:0000313" key="1">
    <source>
        <dbReference type="EMBL" id="CAB4165432.1"/>
    </source>
</evidence>
<accession>A0A6J5P2W8</accession>
<reference evidence="1" key="1">
    <citation type="submission" date="2020-04" db="EMBL/GenBank/DDBJ databases">
        <authorList>
            <person name="Chiriac C."/>
            <person name="Salcher M."/>
            <person name="Ghai R."/>
            <person name="Kavagutti S V."/>
        </authorList>
    </citation>
    <scope>NUCLEOTIDE SEQUENCE</scope>
</reference>
<gene>
    <name evidence="1" type="ORF">UFOVP815_48</name>
</gene>
<dbReference type="EMBL" id="LR796769">
    <property type="protein sequence ID" value="CAB4165432.1"/>
    <property type="molecule type" value="Genomic_DNA"/>
</dbReference>
<name>A0A6J5P2W8_9CAUD</name>
<proteinExistence type="predicted"/>
<dbReference type="InterPro" id="IPR056957">
    <property type="entry name" value="Pam3_Gp34-like"/>
</dbReference>